<feature type="compositionally biased region" description="Polar residues" evidence="2">
    <location>
        <begin position="376"/>
        <end position="388"/>
    </location>
</feature>
<sequence length="508" mass="55155">QTEELKGALPALLPAPVEPVEKYDDSAVHEKLDKLVNDTAVHEKLDTLVSLAGEAGAATAQMERLDEIHAQVKATAAEVSAFVALQQKQITDGQESKEREAEELALLLERRQVQKDNIESDISSLNEEKENLQAVVEALRAEKDALAAQKARLTGDVSSLHTALEIRREELHIMDEKADALERRILEGLIDHSRAMLLTQKTPKTSPKKKTMRDLRLPSDASTTQLPAPTTPSLLQSHALAMKTRGMPKKTGTTPNTGERRIMSLSQISRNLPSGAAAYAAAAPSLVSAQGSINRSQSLKHNKLRKISWGTARAAADKENDIEEVTEVDSNYGGSRPVSRDSEYRPQSRDYDSRPVSRDSLDSSYYNSSRRSVSYAGSQSAWTGSQSDMTEDGRRTSLGTLGTYDTGSYMTGSEIDRRTSIGSTIRSTMDRSAIQEEDYDSDLESERHVEPETPALPVEAAVTKDHGDYAPPSDSGIGSDLPTGALQGHGDYFAGAVVPATVDENQAA</sequence>
<accession>A0A9P8FNC9</accession>
<gene>
    <name evidence="3" type="ORF">KCU98_g10619</name>
</gene>
<organism evidence="3 4">
    <name type="scientific">Aureobasidium melanogenum</name>
    <name type="common">Aureobasidium pullulans var. melanogenum</name>
    <dbReference type="NCBI Taxonomy" id="46634"/>
    <lineage>
        <taxon>Eukaryota</taxon>
        <taxon>Fungi</taxon>
        <taxon>Dikarya</taxon>
        <taxon>Ascomycota</taxon>
        <taxon>Pezizomycotina</taxon>
        <taxon>Dothideomycetes</taxon>
        <taxon>Dothideomycetidae</taxon>
        <taxon>Dothideales</taxon>
        <taxon>Saccotheciaceae</taxon>
        <taxon>Aureobasidium</taxon>
    </lineage>
</organism>
<dbReference type="AlphaFoldDB" id="A0A9P8FNC9"/>
<evidence type="ECO:0000313" key="3">
    <source>
        <dbReference type="EMBL" id="KAG9976595.1"/>
    </source>
</evidence>
<feature type="non-terminal residue" evidence="3">
    <location>
        <position position="508"/>
    </location>
</feature>
<evidence type="ECO:0000256" key="2">
    <source>
        <dbReference type="SAM" id="MobiDB-lite"/>
    </source>
</evidence>
<feature type="compositionally biased region" description="Basic and acidic residues" evidence="2">
    <location>
        <begin position="338"/>
        <end position="361"/>
    </location>
</feature>
<feature type="region of interest" description="Disordered" evidence="2">
    <location>
        <begin position="312"/>
        <end position="401"/>
    </location>
</feature>
<proteinExistence type="predicted"/>
<dbReference type="Proteomes" id="UP000729357">
    <property type="component" value="Unassembled WGS sequence"/>
</dbReference>
<feature type="compositionally biased region" description="Low complexity" evidence="2">
    <location>
        <begin position="362"/>
        <end position="375"/>
    </location>
</feature>
<feature type="region of interest" description="Disordered" evidence="2">
    <location>
        <begin position="437"/>
        <end position="458"/>
    </location>
</feature>
<evidence type="ECO:0000256" key="1">
    <source>
        <dbReference type="SAM" id="Coils"/>
    </source>
</evidence>
<feature type="non-terminal residue" evidence="3">
    <location>
        <position position="1"/>
    </location>
</feature>
<name>A0A9P8FNC9_AURME</name>
<protein>
    <submittedName>
        <fullName evidence="3">Uncharacterized protein</fullName>
    </submittedName>
</protein>
<reference evidence="3" key="1">
    <citation type="journal article" date="2021" name="J Fungi (Basel)">
        <title>Virulence traits and population genomics of the black yeast Aureobasidium melanogenum.</title>
        <authorList>
            <person name="Cernosa A."/>
            <person name="Sun X."/>
            <person name="Gostincar C."/>
            <person name="Fang C."/>
            <person name="Gunde-Cimerman N."/>
            <person name="Song Z."/>
        </authorList>
    </citation>
    <scope>NUCLEOTIDE SEQUENCE</scope>
    <source>
        <strain evidence="3">EXF-9298</strain>
    </source>
</reference>
<comment type="caution">
    <text evidence="3">The sequence shown here is derived from an EMBL/GenBank/DDBJ whole genome shotgun (WGS) entry which is preliminary data.</text>
</comment>
<keyword evidence="1" id="KW-0175">Coiled coil</keyword>
<evidence type="ECO:0000313" key="4">
    <source>
        <dbReference type="Proteomes" id="UP000729357"/>
    </source>
</evidence>
<keyword evidence="4" id="KW-1185">Reference proteome</keyword>
<dbReference type="EMBL" id="JAHFXS010001597">
    <property type="protein sequence ID" value="KAG9976595.1"/>
    <property type="molecule type" value="Genomic_DNA"/>
</dbReference>
<feature type="coiled-coil region" evidence="1">
    <location>
        <begin position="108"/>
        <end position="184"/>
    </location>
</feature>
<reference evidence="3" key="2">
    <citation type="submission" date="2021-08" db="EMBL/GenBank/DDBJ databases">
        <authorList>
            <person name="Gostincar C."/>
            <person name="Sun X."/>
            <person name="Song Z."/>
            <person name="Gunde-Cimerman N."/>
        </authorList>
    </citation>
    <scope>NUCLEOTIDE SEQUENCE</scope>
    <source>
        <strain evidence="3">EXF-9298</strain>
    </source>
</reference>